<name>A0A165IJB9_EXIGL</name>
<dbReference type="Gene3D" id="1.20.1280.50">
    <property type="match status" value="1"/>
</dbReference>
<organism evidence="2 3">
    <name type="scientific">Exidia glandulosa HHB12029</name>
    <dbReference type="NCBI Taxonomy" id="1314781"/>
    <lineage>
        <taxon>Eukaryota</taxon>
        <taxon>Fungi</taxon>
        <taxon>Dikarya</taxon>
        <taxon>Basidiomycota</taxon>
        <taxon>Agaricomycotina</taxon>
        <taxon>Agaricomycetes</taxon>
        <taxon>Auriculariales</taxon>
        <taxon>Exidiaceae</taxon>
        <taxon>Exidia</taxon>
    </lineage>
</organism>
<dbReference type="OrthoDB" id="2322499at2759"/>
<dbReference type="InterPro" id="IPR036047">
    <property type="entry name" value="F-box-like_dom_sf"/>
</dbReference>
<keyword evidence="3" id="KW-1185">Reference proteome</keyword>
<reference evidence="2 3" key="1">
    <citation type="journal article" date="2016" name="Mol. Biol. Evol.">
        <title>Comparative Genomics of Early-Diverging Mushroom-Forming Fungi Provides Insights into the Origins of Lignocellulose Decay Capabilities.</title>
        <authorList>
            <person name="Nagy L.G."/>
            <person name="Riley R."/>
            <person name="Tritt A."/>
            <person name="Adam C."/>
            <person name="Daum C."/>
            <person name="Floudas D."/>
            <person name="Sun H."/>
            <person name="Yadav J.S."/>
            <person name="Pangilinan J."/>
            <person name="Larsson K.H."/>
            <person name="Matsuura K."/>
            <person name="Barry K."/>
            <person name="Labutti K."/>
            <person name="Kuo R."/>
            <person name="Ohm R.A."/>
            <person name="Bhattacharya S.S."/>
            <person name="Shirouzu T."/>
            <person name="Yoshinaga Y."/>
            <person name="Martin F.M."/>
            <person name="Grigoriev I.V."/>
            <person name="Hibbett D.S."/>
        </authorList>
    </citation>
    <scope>NUCLEOTIDE SEQUENCE [LARGE SCALE GENOMIC DNA]</scope>
    <source>
        <strain evidence="2 3">HHB12029</strain>
    </source>
</reference>
<dbReference type="EMBL" id="KV425989">
    <property type="protein sequence ID" value="KZV93478.1"/>
    <property type="molecule type" value="Genomic_DNA"/>
</dbReference>
<proteinExistence type="predicted"/>
<dbReference type="Pfam" id="PF12937">
    <property type="entry name" value="F-box-like"/>
    <property type="match status" value="1"/>
</dbReference>
<feature type="domain" description="F-box" evidence="1">
    <location>
        <begin position="43"/>
        <end position="81"/>
    </location>
</feature>
<dbReference type="InterPro" id="IPR001810">
    <property type="entry name" value="F-box_dom"/>
</dbReference>
<protein>
    <recommendedName>
        <fullName evidence="1">F-box domain-containing protein</fullName>
    </recommendedName>
</protein>
<evidence type="ECO:0000313" key="3">
    <source>
        <dbReference type="Proteomes" id="UP000077266"/>
    </source>
</evidence>
<dbReference type="AlphaFoldDB" id="A0A165IJB9"/>
<dbReference type="SUPFAM" id="SSF81383">
    <property type="entry name" value="F-box domain"/>
    <property type="match status" value="1"/>
</dbReference>
<dbReference type="InParanoid" id="A0A165IJB9"/>
<accession>A0A165IJB9</accession>
<dbReference type="PROSITE" id="PS50181">
    <property type="entry name" value="FBOX"/>
    <property type="match status" value="1"/>
</dbReference>
<dbReference type="SMART" id="SM00256">
    <property type="entry name" value="FBOX"/>
    <property type="match status" value="1"/>
</dbReference>
<sequence length="564" mass="61363">MAAPGSPLAHDHGQRAMLSSAFGPTPSLSLPSDFDYSRFVLPELLLDVFDYLPQRDLLSVSGVCRRWRSLALSHPNLFYHLALNVDVARADVWKTLNTFCAGLLYLRTRNRRASVAVDWSRLSGVTDTVDRIAIIKSESSLSSSSVTLAVRIVMEAIGDSLAILNKISLTFGAPPDFIFPNTVFPFLSCASAPQLDKFALTVFAPLMDDPIVLSPSLFKGVAPKLRDVTLRGVCLDCQSHPALAAASVVDLDLVKLWGSLSSCFPNVHELKMRHLSMFTTIHSLIGTLRNLAFGFSLGMADMGVVLKPFARVPRTLITVNASINGSSGDLTLASFFGAPHEPELYIQLLGNSVDMVQLAVSDKHADAEREAKFARIFAFTGFNDAALRGILGKTLRPLTRRIVNVVVAEALLELLPEFFDSLPALESLHVEWSPEASPAPLSSSFPNLNASGTRVHVPKLRHLQLIASSYTGNPLLRVEVPAERLRRVLRPQGSLLQDYVGVKLKQFLVQDEMTGDFAAVDSDKEYRAACVGHDAHGHVCTIMYSTGPNAGGFPVGHFGAQSFM</sequence>
<dbReference type="Proteomes" id="UP000077266">
    <property type="component" value="Unassembled WGS sequence"/>
</dbReference>
<gene>
    <name evidence="2" type="ORF">EXIGLDRAFT_42937</name>
</gene>
<evidence type="ECO:0000259" key="1">
    <source>
        <dbReference type="PROSITE" id="PS50181"/>
    </source>
</evidence>
<evidence type="ECO:0000313" key="2">
    <source>
        <dbReference type="EMBL" id="KZV93478.1"/>
    </source>
</evidence>